<comment type="caution">
    <text evidence="2">The sequence shown here is derived from an EMBL/GenBank/DDBJ whole genome shotgun (WGS) entry which is preliminary data.</text>
</comment>
<name>A0A4Q1V2M5_9BRAD</name>
<dbReference type="OrthoDB" id="7477898at2"/>
<dbReference type="EMBL" id="MZXW01000024">
    <property type="protein sequence ID" value="RXT44374.1"/>
    <property type="molecule type" value="Genomic_DNA"/>
</dbReference>
<evidence type="ECO:0000256" key="1">
    <source>
        <dbReference type="SAM" id="MobiDB-lite"/>
    </source>
</evidence>
<dbReference type="AlphaFoldDB" id="A0A4Q1V2M5"/>
<organism evidence="2 3">
    <name type="scientific">Bradyrhizobium betae</name>
    <dbReference type="NCBI Taxonomy" id="244734"/>
    <lineage>
        <taxon>Bacteria</taxon>
        <taxon>Pseudomonadati</taxon>
        <taxon>Pseudomonadota</taxon>
        <taxon>Alphaproteobacteria</taxon>
        <taxon>Hyphomicrobiales</taxon>
        <taxon>Nitrobacteraceae</taxon>
        <taxon>Bradyrhizobium</taxon>
    </lineage>
</organism>
<accession>A0A4Q1V2M5</accession>
<feature type="region of interest" description="Disordered" evidence="1">
    <location>
        <begin position="79"/>
        <end position="105"/>
    </location>
</feature>
<proteinExistence type="predicted"/>
<protein>
    <submittedName>
        <fullName evidence="2">Uncharacterized protein</fullName>
    </submittedName>
</protein>
<gene>
    <name evidence="2" type="ORF">B5V03_22210</name>
</gene>
<keyword evidence="3" id="KW-1185">Reference proteome</keyword>
<sequence>MIDHADNIIDLKAILHPGSVYDHPRDVVADPALSIGEKRAILASWASDAASIASNPALRELPGSNKPVTIDEILEALATLDHHPKGPPGGKPVRRRSVSRTDLAA</sequence>
<dbReference type="RefSeq" id="WP_129272560.1">
    <property type="nucleotide sequence ID" value="NZ_MZXW01000024.1"/>
</dbReference>
<reference evidence="2 3" key="1">
    <citation type="submission" date="2017-03" db="EMBL/GenBank/DDBJ databases">
        <authorList>
            <person name="Safronova V.I."/>
            <person name="Sazanova A.L."/>
            <person name="Chirak E.R."/>
        </authorList>
    </citation>
    <scope>NUCLEOTIDE SEQUENCE [LARGE SCALE GENOMIC DNA]</scope>
    <source>
        <strain evidence="2 3">Opo-243</strain>
    </source>
</reference>
<evidence type="ECO:0000313" key="2">
    <source>
        <dbReference type="EMBL" id="RXT44374.1"/>
    </source>
</evidence>
<dbReference type="Proteomes" id="UP000290819">
    <property type="component" value="Unassembled WGS sequence"/>
</dbReference>
<evidence type="ECO:0000313" key="3">
    <source>
        <dbReference type="Proteomes" id="UP000290819"/>
    </source>
</evidence>